<dbReference type="EMBL" id="AEET01000014">
    <property type="protein sequence ID" value="EFM46720.1"/>
    <property type="molecule type" value="Genomic_DNA"/>
</dbReference>
<organism evidence="1 2">
    <name type="scientific">Mobiluncus mulieris ATCC 35239</name>
    <dbReference type="NCBI Taxonomy" id="871571"/>
    <lineage>
        <taxon>Bacteria</taxon>
        <taxon>Bacillati</taxon>
        <taxon>Actinomycetota</taxon>
        <taxon>Actinomycetes</taxon>
        <taxon>Actinomycetales</taxon>
        <taxon>Actinomycetaceae</taxon>
        <taxon>Mobiluncus</taxon>
    </lineage>
</organism>
<name>E0QNY7_9ACTO</name>
<dbReference type="HOGENOM" id="CLU_3254192_0_0_11"/>
<accession>E0QNY7</accession>
<reference evidence="1" key="1">
    <citation type="submission" date="2010-08" db="EMBL/GenBank/DDBJ databases">
        <authorList>
            <person name="Muzny D."/>
            <person name="Qin X."/>
            <person name="Deng J."/>
            <person name="Jiang H."/>
            <person name="Liu Y."/>
            <person name="Qu J."/>
            <person name="Song X.-Z."/>
            <person name="Zhang L."/>
            <person name="Thornton R."/>
            <person name="Coyle M."/>
            <person name="Francisco L."/>
            <person name="Jackson L."/>
            <person name="Javaid M."/>
            <person name="Korchina V."/>
            <person name="Kovar C."/>
            <person name="Mata R."/>
            <person name="Mathew T."/>
            <person name="Ngo R."/>
            <person name="Nguyen L."/>
            <person name="Nguyen N."/>
            <person name="Okwuonu G."/>
            <person name="Ongeri F."/>
            <person name="Pham C."/>
            <person name="Simmons D."/>
            <person name="Wilczek-Boney K."/>
            <person name="Hale W."/>
            <person name="Jakkamsetti A."/>
            <person name="Pham P."/>
            <person name="Ruth R."/>
            <person name="San Lucas F."/>
            <person name="Warren J."/>
            <person name="Zhang J."/>
            <person name="Zhao Z."/>
            <person name="Zhou C."/>
            <person name="Zhu D."/>
            <person name="Lee S."/>
            <person name="Bess C."/>
            <person name="Blankenburg K."/>
            <person name="Forbes L."/>
            <person name="Fu Q."/>
            <person name="Gubbala S."/>
            <person name="Hirani K."/>
            <person name="Jayaseelan J.C."/>
            <person name="Lara F."/>
            <person name="Munidasa M."/>
            <person name="Palculict T."/>
            <person name="Patil S."/>
            <person name="Pu L.-L."/>
            <person name="Saada N."/>
            <person name="Tang L."/>
            <person name="Weissenberger G."/>
            <person name="Zhu Y."/>
            <person name="Hemphill L."/>
            <person name="Shang Y."/>
            <person name="Youmans B."/>
            <person name="Ayvaz T."/>
            <person name="Ross M."/>
            <person name="Santibanez J."/>
            <person name="Aqrawi P."/>
            <person name="Gross S."/>
            <person name="Joshi V."/>
            <person name="Fowler G."/>
            <person name="Nazareth L."/>
            <person name="Reid J."/>
            <person name="Worley K."/>
            <person name="Petrosino J."/>
            <person name="Highlander S."/>
            <person name="Gibbs R."/>
        </authorList>
    </citation>
    <scope>NUCLEOTIDE SEQUENCE [LARGE SCALE GENOMIC DNA]</scope>
    <source>
        <strain evidence="1">ATCC 35239</strain>
    </source>
</reference>
<dbReference type="AlphaFoldDB" id="E0QNY7"/>
<gene>
    <name evidence="1" type="ORF">HMPREF0580_0601</name>
</gene>
<dbReference type="STRING" id="871571.HMPREF0580_0601"/>
<proteinExistence type="predicted"/>
<protein>
    <submittedName>
        <fullName evidence="1">Uncharacterized protein</fullName>
    </submittedName>
</protein>
<evidence type="ECO:0000313" key="2">
    <source>
        <dbReference type="Proteomes" id="UP000003045"/>
    </source>
</evidence>
<dbReference type="Proteomes" id="UP000003045">
    <property type="component" value="Unassembled WGS sequence"/>
</dbReference>
<evidence type="ECO:0000313" key="1">
    <source>
        <dbReference type="EMBL" id="EFM46720.1"/>
    </source>
</evidence>
<keyword evidence="2" id="KW-1185">Reference proteome</keyword>
<comment type="caution">
    <text evidence="1">The sequence shown here is derived from an EMBL/GenBank/DDBJ whole genome shotgun (WGS) entry which is preliminary data.</text>
</comment>
<sequence length="42" mass="4821">MNPAQTEICLAEQHHRKGHLGDGDENSFEAFLTVVQWHQFAK</sequence>